<evidence type="ECO:0000313" key="1">
    <source>
        <dbReference type="EMBL" id="MBX35612.1"/>
    </source>
</evidence>
<accession>A0A2P2MZF6</accession>
<proteinExistence type="predicted"/>
<reference evidence="1" key="1">
    <citation type="submission" date="2018-02" db="EMBL/GenBank/DDBJ databases">
        <title>Rhizophora mucronata_Transcriptome.</title>
        <authorList>
            <person name="Meera S.P."/>
            <person name="Sreeshan A."/>
            <person name="Augustine A."/>
        </authorList>
    </citation>
    <scope>NUCLEOTIDE SEQUENCE</scope>
    <source>
        <tissue evidence="1">Leaf</tissue>
    </source>
</reference>
<name>A0A2P2MZF6_RHIMU</name>
<dbReference type="AlphaFoldDB" id="A0A2P2MZF6"/>
<organism evidence="1">
    <name type="scientific">Rhizophora mucronata</name>
    <name type="common">Asiatic mangrove</name>
    <dbReference type="NCBI Taxonomy" id="61149"/>
    <lineage>
        <taxon>Eukaryota</taxon>
        <taxon>Viridiplantae</taxon>
        <taxon>Streptophyta</taxon>
        <taxon>Embryophyta</taxon>
        <taxon>Tracheophyta</taxon>
        <taxon>Spermatophyta</taxon>
        <taxon>Magnoliopsida</taxon>
        <taxon>eudicotyledons</taxon>
        <taxon>Gunneridae</taxon>
        <taxon>Pentapetalae</taxon>
        <taxon>rosids</taxon>
        <taxon>fabids</taxon>
        <taxon>Malpighiales</taxon>
        <taxon>Rhizophoraceae</taxon>
        <taxon>Rhizophora</taxon>
    </lineage>
</organism>
<sequence>MIPEKYKSTGRSGISTNNKWVKWLGPSFHNRIS</sequence>
<protein>
    <submittedName>
        <fullName evidence="1">Uncharacterized protein</fullName>
    </submittedName>
</protein>
<dbReference type="EMBL" id="GGEC01055128">
    <property type="protein sequence ID" value="MBX35612.1"/>
    <property type="molecule type" value="Transcribed_RNA"/>
</dbReference>